<proteinExistence type="predicted"/>
<feature type="compositionally biased region" description="Basic and acidic residues" evidence="5">
    <location>
        <begin position="392"/>
        <end position="406"/>
    </location>
</feature>
<feature type="compositionally biased region" description="Low complexity" evidence="5">
    <location>
        <begin position="574"/>
        <end position="583"/>
    </location>
</feature>
<feature type="compositionally biased region" description="Basic and acidic residues" evidence="5">
    <location>
        <begin position="112"/>
        <end position="163"/>
    </location>
</feature>
<dbReference type="Pfam" id="PF00076">
    <property type="entry name" value="RRM_1"/>
    <property type="match status" value="1"/>
</dbReference>
<evidence type="ECO:0000256" key="1">
    <source>
        <dbReference type="ARBA" id="ARBA00022664"/>
    </source>
</evidence>
<dbReference type="GO" id="GO:0006397">
    <property type="term" value="P:mRNA processing"/>
    <property type="evidence" value="ECO:0007669"/>
    <property type="project" value="UniProtKB-KW"/>
</dbReference>
<evidence type="ECO:0000256" key="5">
    <source>
        <dbReference type="SAM" id="MobiDB-lite"/>
    </source>
</evidence>
<dbReference type="PROSITE" id="PS50102">
    <property type="entry name" value="RRM"/>
    <property type="match status" value="2"/>
</dbReference>
<dbReference type="SUPFAM" id="SSF54928">
    <property type="entry name" value="RNA-binding domain, RBD"/>
    <property type="match status" value="2"/>
</dbReference>
<evidence type="ECO:0000256" key="2">
    <source>
        <dbReference type="ARBA" id="ARBA00022884"/>
    </source>
</evidence>
<accession>A0A5P1F260</accession>
<evidence type="ECO:0000313" key="7">
    <source>
        <dbReference type="EMBL" id="ONK70791.1"/>
    </source>
</evidence>
<feature type="compositionally biased region" description="Basic and acidic residues" evidence="5">
    <location>
        <begin position="175"/>
        <end position="210"/>
    </location>
</feature>
<feature type="compositionally biased region" description="Basic and acidic residues" evidence="5">
    <location>
        <begin position="312"/>
        <end position="343"/>
    </location>
</feature>
<dbReference type="Gene3D" id="3.30.70.330">
    <property type="match status" value="4"/>
</dbReference>
<organism evidence="7 8">
    <name type="scientific">Asparagus officinalis</name>
    <name type="common">Garden asparagus</name>
    <dbReference type="NCBI Taxonomy" id="4686"/>
    <lineage>
        <taxon>Eukaryota</taxon>
        <taxon>Viridiplantae</taxon>
        <taxon>Streptophyta</taxon>
        <taxon>Embryophyta</taxon>
        <taxon>Tracheophyta</taxon>
        <taxon>Spermatophyta</taxon>
        <taxon>Magnoliopsida</taxon>
        <taxon>Liliopsida</taxon>
        <taxon>Asparagales</taxon>
        <taxon>Asparagaceae</taxon>
        <taxon>Asparagoideae</taxon>
        <taxon>Asparagus</taxon>
    </lineage>
</organism>
<dbReference type="SMART" id="SM00360">
    <property type="entry name" value="RRM"/>
    <property type="match status" value="3"/>
</dbReference>
<dbReference type="GO" id="GO:0008380">
    <property type="term" value="P:RNA splicing"/>
    <property type="evidence" value="ECO:0007669"/>
    <property type="project" value="UniProtKB-KW"/>
</dbReference>
<feature type="region of interest" description="Disordered" evidence="5">
    <location>
        <begin position="933"/>
        <end position="964"/>
    </location>
</feature>
<feature type="compositionally biased region" description="Basic and acidic residues" evidence="5">
    <location>
        <begin position="1000"/>
        <end position="1017"/>
    </location>
</feature>
<keyword evidence="3" id="KW-0508">mRNA splicing</keyword>
<dbReference type="FunFam" id="3.30.70.330:FF:000879">
    <property type="entry name" value="Splicing factor U2af large subunit A"/>
    <property type="match status" value="1"/>
</dbReference>
<protein>
    <recommendedName>
        <fullName evidence="6">RRM domain-containing protein</fullName>
    </recommendedName>
</protein>
<evidence type="ECO:0000313" key="8">
    <source>
        <dbReference type="Proteomes" id="UP000243459"/>
    </source>
</evidence>
<feature type="compositionally biased region" description="Basic and acidic residues" evidence="5">
    <location>
        <begin position="1037"/>
        <end position="1055"/>
    </location>
</feature>
<gene>
    <name evidence="7" type="ORF">A4U43_C04F1570</name>
</gene>
<dbReference type="Proteomes" id="UP000243459">
    <property type="component" value="Chromosome 4"/>
</dbReference>
<name>A0A5P1F260_ASPOF</name>
<feature type="compositionally biased region" description="Basic and acidic residues" evidence="5">
    <location>
        <begin position="265"/>
        <end position="298"/>
    </location>
</feature>
<evidence type="ECO:0000256" key="3">
    <source>
        <dbReference type="ARBA" id="ARBA00023187"/>
    </source>
</evidence>
<feature type="region of interest" description="Disordered" evidence="5">
    <location>
        <begin position="1"/>
        <end position="626"/>
    </location>
</feature>
<dbReference type="OrthoDB" id="10266058at2759"/>
<keyword evidence="8" id="KW-1185">Reference proteome</keyword>
<feature type="compositionally biased region" description="Basic and acidic residues" evidence="5">
    <location>
        <begin position="356"/>
        <end position="383"/>
    </location>
</feature>
<feature type="compositionally biased region" description="Basic and acidic residues" evidence="5">
    <location>
        <begin position="488"/>
        <end position="499"/>
    </location>
</feature>
<feature type="compositionally biased region" description="Polar residues" evidence="5">
    <location>
        <begin position="1020"/>
        <end position="1033"/>
    </location>
</feature>
<reference evidence="8" key="1">
    <citation type="journal article" date="2017" name="Nat. Commun.">
        <title>The asparagus genome sheds light on the origin and evolution of a young Y chromosome.</title>
        <authorList>
            <person name="Harkess A."/>
            <person name="Zhou J."/>
            <person name="Xu C."/>
            <person name="Bowers J.E."/>
            <person name="Van der Hulst R."/>
            <person name="Ayyampalayam S."/>
            <person name="Mercati F."/>
            <person name="Riccardi P."/>
            <person name="McKain M.R."/>
            <person name="Kakrana A."/>
            <person name="Tang H."/>
            <person name="Ray J."/>
            <person name="Groenendijk J."/>
            <person name="Arikit S."/>
            <person name="Mathioni S.M."/>
            <person name="Nakano M."/>
            <person name="Shan H."/>
            <person name="Telgmann-Rauber A."/>
            <person name="Kanno A."/>
            <person name="Yue Z."/>
            <person name="Chen H."/>
            <person name="Li W."/>
            <person name="Chen Y."/>
            <person name="Xu X."/>
            <person name="Zhang Y."/>
            <person name="Luo S."/>
            <person name="Chen H."/>
            <person name="Gao J."/>
            <person name="Mao Z."/>
            <person name="Pires J.C."/>
            <person name="Luo M."/>
            <person name="Kudrna D."/>
            <person name="Wing R.A."/>
            <person name="Meyers B.C."/>
            <person name="Yi K."/>
            <person name="Kong H."/>
            <person name="Lavrijsen P."/>
            <person name="Sunseri F."/>
            <person name="Falavigna A."/>
            <person name="Ye Y."/>
            <person name="Leebens-Mack J.H."/>
            <person name="Chen G."/>
        </authorList>
    </citation>
    <scope>NUCLEOTIDE SEQUENCE [LARGE SCALE GENOMIC DNA]</scope>
    <source>
        <strain evidence="8">cv. DH0086</strain>
    </source>
</reference>
<sequence>MSRTSRNSEVTCENCNEGTAARTRPISLEEILSRRKKKLNVDDKGEAIASVEKADSGPGSDKGLESKKESKDAAKDNSRSLEEAVPKKEREYSESRNEGNGDSGANMNSKSYDSKSSRDKESKKEKENRAGFEREYEKKLAKVSTEDDKHKERDKESKKEKENHHKSRTSNHSGADFEKEYEKKLAKISIEKDKHGERDKESKKEKENHQRIRTSNHSGTDYENEYEKKPAKISMEKDKYEEIDKESKEERESHHRSRNSNHSGADFEKEYEKKPTKVSIEKAKHEERDKESKKEKENHHRSRTSNQSGAAVDKEYEKKPAKVSIEKYKPEESDKERKKEKENHHRSRPGNQLGADVEKDYEKKLAKISLEKDRHEERDSKSGKERKRKHDSHNDDKIRPENDDKERKRKHGGHNDDKLRPETDDFISKKRDFGKSRGAEYTVRKDQYTEHSERKDQKKEHLERKDQKKEHPRTHHEESRTKRRRSRSREYDQERDRSRSMSPRVLRSSHRGMDYDEPIFQSSKDKSRRKYSDNDKYRNSGNDGYGSGHYRKRGSGLGGYSPRKRRTGAAVRTPSPKKLSPKCSPKRSPEKKSSTWDQPPAGTSHGGSGSIFATLQSPSSKAVELTSSTPFTQTATKTQPVPSTDAASVLINASIDSVQLTQATRPRRRLYIENLPISASEKSVIDCLNDFVLSSGGSHIQGAKPCISCIINKEKHQAVVEFLTPEAATAAISFDGRSLSGSILKIRRPKDFVEAATGAPEKTLPTVKAISEVVKDSPHKIFIGGISNALSSDMFREVVSAFGLLRGYHFEFNEVLDGPCAFLEYEDHSITQKACAGLNGMKLGGHVLTAIQAFPDYHGSEEDAENLPSYDVPLHAKPLLADPTRVLQLKNVVNPEEFLSLSDSELEEIVEDIRLECARFGTVKSINVVKFNSRSKDDTQDSERREPLAATDQSRSPTKSCKNGDLDAAALDRAEGLQDASNINAENETNDDGNPEEDDIEKRNNDDEKPVEYKMKETVNLGSTDGDTSQLEVPSNLDKDINITEENTAKSEAHTSSEGIEQSPVGTAIPMDTTDLENSAADEDEVENGDDSNHQSHNVELLEPGYVLVEFLRKEAACAAAHCLHGRYYGEHIVSAGYFSHDLYITRFSR</sequence>
<evidence type="ECO:0000259" key="6">
    <source>
        <dbReference type="PROSITE" id="PS50102"/>
    </source>
</evidence>
<feature type="compositionally biased region" description="Polar residues" evidence="5">
    <location>
        <begin position="611"/>
        <end position="626"/>
    </location>
</feature>
<evidence type="ECO:0000256" key="4">
    <source>
        <dbReference type="PROSITE-ProRule" id="PRU00176"/>
    </source>
</evidence>
<keyword evidence="1" id="KW-0507">mRNA processing</keyword>
<dbReference type="Gramene" id="ONK70791">
    <property type="protein sequence ID" value="ONK70791"/>
    <property type="gene ID" value="A4U43_C04F1570"/>
</dbReference>
<dbReference type="OMA" id="EDKRTHD"/>
<feature type="compositionally biased region" description="Acidic residues" evidence="5">
    <location>
        <begin position="988"/>
        <end position="999"/>
    </location>
</feature>
<feature type="compositionally biased region" description="Basic and acidic residues" evidence="5">
    <location>
        <begin position="934"/>
        <end position="947"/>
    </location>
</feature>
<dbReference type="AlphaFoldDB" id="A0A5P1F260"/>
<dbReference type="GO" id="GO:0003723">
    <property type="term" value="F:RNA binding"/>
    <property type="evidence" value="ECO:0007669"/>
    <property type="project" value="UniProtKB-UniRule"/>
</dbReference>
<dbReference type="InterPro" id="IPR012677">
    <property type="entry name" value="Nucleotide-bd_a/b_plait_sf"/>
</dbReference>
<dbReference type="EMBL" id="CM007384">
    <property type="protein sequence ID" value="ONK70791.1"/>
    <property type="molecule type" value="Genomic_DNA"/>
</dbReference>
<feature type="region of interest" description="Disordered" evidence="5">
    <location>
        <begin position="976"/>
        <end position="1072"/>
    </location>
</feature>
<keyword evidence="2 4" id="KW-0694">RNA-binding</keyword>
<dbReference type="InterPro" id="IPR035979">
    <property type="entry name" value="RBD_domain_sf"/>
</dbReference>
<dbReference type="PANTHER" id="PTHR23139">
    <property type="entry name" value="RNA-BINDING PROTEIN"/>
    <property type="match status" value="1"/>
</dbReference>
<dbReference type="InterPro" id="IPR000504">
    <property type="entry name" value="RRM_dom"/>
</dbReference>
<feature type="compositionally biased region" description="Polar residues" evidence="5">
    <location>
        <begin position="1"/>
        <end position="17"/>
    </location>
</feature>
<feature type="compositionally biased region" description="Polar residues" evidence="5">
    <location>
        <begin position="951"/>
        <end position="961"/>
    </location>
</feature>
<feature type="compositionally biased region" description="Basic and acidic residues" evidence="5">
    <location>
        <begin position="225"/>
        <end position="253"/>
    </location>
</feature>
<feature type="domain" description="RRM" evidence="6">
    <location>
        <begin position="668"/>
        <end position="751"/>
    </location>
</feature>
<feature type="compositionally biased region" description="Basic and acidic residues" evidence="5">
    <location>
        <begin position="413"/>
        <end position="480"/>
    </location>
</feature>
<feature type="domain" description="RRM" evidence="6">
    <location>
        <begin position="779"/>
        <end position="855"/>
    </location>
</feature>
<feature type="compositionally biased region" description="Basic and acidic residues" evidence="5">
    <location>
        <begin position="62"/>
        <end position="99"/>
    </location>
</feature>